<dbReference type="EMBL" id="JBFQGM010000004">
    <property type="protein sequence ID" value="MFL9461345.1"/>
    <property type="molecule type" value="Genomic_DNA"/>
</dbReference>
<dbReference type="InterPro" id="IPR012869">
    <property type="entry name" value="RHH_5"/>
</dbReference>
<dbReference type="EMBL" id="JBFQGM010000004">
    <property type="protein sequence ID" value="MFL9461286.1"/>
    <property type="molecule type" value="Genomic_DNA"/>
</dbReference>
<evidence type="ECO:0000259" key="1">
    <source>
        <dbReference type="Pfam" id="PF07878"/>
    </source>
</evidence>
<protein>
    <recommendedName>
        <fullName evidence="1">CopG-like ribbon-helix-helix domain-containing protein</fullName>
    </recommendedName>
</protein>
<dbReference type="Pfam" id="PF07878">
    <property type="entry name" value="RHH_5"/>
    <property type="match status" value="1"/>
</dbReference>
<accession>A0ABW8WKA1</accession>
<dbReference type="Proteomes" id="UP001628874">
    <property type="component" value="Unassembled WGS sequence"/>
</dbReference>
<dbReference type="RefSeq" id="WP_082051665.1">
    <property type="nucleotide sequence ID" value="NZ_JBFQGM010000004.1"/>
</dbReference>
<feature type="domain" description="CopG-like ribbon-helix-helix" evidence="1">
    <location>
        <begin position="12"/>
        <end position="50"/>
    </location>
</feature>
<gene>
    <name evidence="2" type="ORF">AB0759_11675</name>
    <name evidence="3" type="ORF">AB0759_11970</name>
</gene>
<reference evidence="3 4" key="1">
    <citation type="submission" date="2024-07" db="EMBL/GenBank/DDBJ databases">
        <authorList>
            <person name="Tripathy S."/>
        </authorList>
    </citation>
    <scope>NUCLEOTIDE SEQUENCE [LARGE SCALE GENOMIC DNA]</scope>
    <source>
        <strain evidence="3 4">VB-61278_2</strain>
    </source>
</reference>
<evidence type="ECO:0000313" key="2">
    <source>
        <dbReference type="EMBL" id="MFL9461286.1"/>
    </source>
</evidence>
<comment type="caution">
    <text evidence="3">The sequence shown here is derived from an EMBL/GenBank/DDBJ whole genome shotgun (WGS) entry which is preliminary data.</text>
</comment>
<keyword evidence="4" id="KW-1185">Reference proteome</keyword>
<sequence length="58" mass="6673">MNTHEAMPSTKPRVVIYLDKETLEKLKSWAAEERRTVNNLVKIFIENALADKSKGKND</sequence>
<dbReference type="SUPFAM" id="SSF47598">
    <property type="entry name" value="Ribbon-helix-helix"/>
    <property type="match status" value="1"/>
</dbReference>
<proteinExistence type="predicted"/>
<name>A0ABW8WKA1_9CYAN</name>
<dbReference type="InterPro" id="IPR010985">
    <property type="entry name" value="Ribbon_hlx_hlx"/>
</dbReference>
<evidence type="ECO:0000313" key="3">
    <source>
        <dbReference type="EMBL" id="MFL9461345.1"/>
    </source>
</evidence>
<evidence type="ECO:0000313" key="4">
    <source>
        <dbReference type="Proteomes" id="UP001628874"/>
    </source>
</evidence>
<organism evidence="3 4">
    <name type="scientific">Scytonema tolypothrichoides VB-61278_2</name>
    <dbReference type="NCBI Taxonomy" id="3232314"/>
    <lineage>
        <taxon>Bacteria</taxon>
        <taxon>Bacillati</taxon>
        <taxon>Cyanobacteriota</taxon>
        <taxon>Cyanophyceae</taxon>
        <taxon>Nostocales</taxon>
        <taxon>Scytonemataceae</taxon>
        <taxon>Scytonema</taxon>
    </lineage>
</organism>